<organism evidence="1 2">
    <name type="scientific">Desulfonema limicola</name>
    <dbReference type="NCBI Taxonomy" id="45656"/>
    <lineage>
        <taxon>Bacteria</taxon>
        <taxon>Pseudomonadati</taxon>
        <taxon>Thermodesulfobacteriota</taxon>
        <taxon>Desulfobacteria</taxon>
        <taxon>Desulfobacterales</taxon>
        <taxon>Desulfococcaceae</taxon>
        <taxon>Desulfonema</taxon>
    </lineage>
</organism>
<dbReference type="SUPFAM" id="SSF158682">
    <property type="entry name" value="TerB-like"/>
    <property type="match status" value="1"/>
</dbReference>
<dbReference type="Proteomes" id="UP000663720">
    <property type="component" value="Chromosome"/>
</dbReference>
<sequence>MEGDQKSFLAKFFKTGKKWCIMENILNQFNEFDADAYLHALIIIAKADGIDQREVDFINLHSSLLGIDPSEYWKEDTDFSEFDSANLSRMTKMAIIRDCIVIAHIDGDYADVERKAITEIASRFGLKESDVVSMENWLKEYWQILEKGKLLLTGETQ</sequence>
<dbReference type="InterPro" id="IPR029024">
    <property type="entry name" value="TerB-like"/>
</dbReference>
<evidence type="ECO:0000313" key="1">
    <source>
        <dbReference type="EMBL" id="QTA82955.1"/>
    </source>
</evidence>
<dbReference type="EMBL" id="CP061799">
    <property type="protein sequence ID" value="QTA82955.1"/>
    <property type="molecule type" value="Genomic_DNA"/>
</dbReference>
<name>A0A975BCV3_9BACT</name>
<dbReference type="CDD" id="cd07177">
    <property type="entry name" value="terB_like"/>
    <property type="match status" value="1"/>
</dbReference>
<dbReference type="KEGG" id="dli:dnl_53420"/>
<dbReference type="Gene3D" id="1.10.3680.10">
    <property type="entry name" value="TerB-like"/>
    <property type="match status" value="1"/>
</dbReference>
<dbReference type="AlphaFoldDB" id="A0A975BCV3"/>
<reference evidence="1" key="1">
    <citation type="journal article" date="2021" name="Microb. Physiol.">
        <title>Proteogenomic Insights into the Physiology of Marine, Sulfate-Reducing, Filamentous Desulfonema limicola and Desulfonema magnum.</title>
        <authorList>
            <person name="Schnaars V."/>
            <person name="Wohlbrand L."/>
            <person name="Scheve S."/>
            <person name="Hinrichs C."/>
            <person name="Reinhardt R."/>
            <person name="Rabus R."/>
        </authorList>
    </citation>
    <scope>NUCLEOTIDE SEQUENCE</scope>
    <source>
        <strain evidence="1">5ac10</strain>
    </source>
</reference>
<accession>A0A975BCV3</accession>
<evidence type="ECO:0000313" key="2">
    <source>
        <dbReference type="Proteomes" id="UP000663720"/>
    </source>
</evidence>
<proteinExistence type="predicted"/>
<keyword evidence="2" id="KW-1185">Reference proteome</keyword>
<protein>
    <submittedName>
        <fullName evidence="1">TerB-like domain-containing protein</fullName>
    </submittedName>
</protein>
<gene>
    <name evidence="1" type="ORF">dnl_53420</name>
</gene>